<keyword evidence="1" id="KW-0812">Transmembrane</keyword>
<keyword evidence="2" id="KW-0238">DNA-binding</keyword>
<dbReference type="EMBL" id="MT806186">
    <property type="protein sequence ID" value="QNO13185.1"/>
    <property type="molecule type" value="Genomic_DNA"/>
</dbReference>
<dbReference type="PROSITE" id="PS51257">
    <property type="entry name" value="PROKAR_LIPOPROTEIN"/>
    <property type="match status" value="1"/>
</dbReference>
<protein>
    <submittedName>
        <fullName evidence="2">Putative Arm DNA-binding domain protein</fullName>
    </submittedName>
</protein>
<feature type="transmembrane region" description="Helical" evidence="1">
    <location>
        <begin position="122"/>
        <end position="142"/>
    </location>
</feature>
<keyword evidence="1" id="KW-1133">Transmembrane helix</keyword>
<reference evidence="2" key="1">
    <citation type="submission" date="2020-07" db="EMBL/GenBank/DDBJ databases">
        <title>Isolation of gut associated lytic bacteriophages infecting Bacteroides uniformis.</title>
        <authorList>
            <person name="Hedzet S."/>
            <person name="Accetto T."/>
            <person name="Rupnik M."/>
        </authorList>
    </citation>
    <scope>NUCLEOTIDE SEQUENCE</scope>
</reference>
<dbReference type="GO" id="GO:0003677">
    <property type="term" value="F:DNA binding"/>
    <property type="evidence" value="ECO:0007669"/>
    <property type="project" value="UniProtKB-KW"/>
</dbReference>
<accession>A0A7G9W3H2</accession>
<name>A0A7G9W3H2_9CAUD</name>
<evidence type="ECO:0000313" key="2">
    <source>
        <dbReference type="EMBL" id="QNO13185.1"/>
    </source>
</evidence>
<organism evidence="2">
    <name type="scientific">Bacteroides phage F2</name>
    <dbReference type="NCBI Taxonomy" id="2762303"/>
    <lineage>
        <taxon>Viruses</taxon>
        <taxon>Duplodnaviria</taxon>
        <taxon>Heunggongvirae</taxon>
        <taxon>Uroviricota</taxon>
        <taxon>Caudoviricetes</taxon>
    </lineage>
</organism>
<proteinExistence type="predicted"/>
<keyword evidence="1" id="KW-0472">Membrane</keyword>
<evidence type="ECO:0000256" key="1">
    <source>
        <dbReference type="SAM" id="Phobius"/>
    </source>
</evidence>
<gene>
    <name evidence="2" type="ORF">BacuniF2_00014</name>
</gene>
<sequence length="146" mass="17558">MKHLFLILAAILLASCASTRYASTYDESRDSTRVSTRQLDSIFARLMQRDSIYIRDSIYVREKGDTVTKYVERVRYQYKVRTDTLYKYRTLRDTVYMERRDSIRVEKPVYIEKPRRWYETGLMWAGGLCCIAAIMWALFLYLKRKF</sequence>